<evidence type="ECO:0000256" key="5">
    <source>
        <dbReference type="ARBA" id="ARBA00022821"/>
    </source>
</evidence>
<dbReference type="GO" id="GO:0006629">
    <property type="term" value="P:lipid metabolic process"/>
    <property type="evidence" value="ECO:0007669"/>
    <property type="project" value="InterPro"/>
</dbReference>
<dbReference type="AlphaFoldDB" id="A0AAD8GZB3"/>
<feature type="domain" description="Fungal lipase-type" evidence="8">
    <location>
        <begin position="104"/>
        <end position="200"/>
    </location>
</feature>
<evidence type="ECO:0000259" key="9">
    <source>
        <dbReference type="Pfam" id="PF18117"/>
    </source>
</evidence>
<feature type="signal peptide" evidence="7">
    <location>
        <begin position="1"/>
        <end position="19"/>
    </location>
</feature>
<proteinExistence type="predicted"/>
<keyword evidence="3" id="KW-0963">Cytoplasm</keyword>
<dbReference type="InterPro" id="IPR029058">
    <property type="entry name" value="AB_hydrolase_fold"/>
</dbReference>
<feature type="chain" id="PRO_5042071413" evidence="7">
    <location>
        <begin position="20"/>
        <end position="569"/>
    </location>
</feature>
<evidence type="ECO:0000256" key="3">
    <source>
        <dbReference type="ARBA" id="ARBA00022490"/>
    </source>
</evidence>
<dbReference type="Proteomes" id="UP001237642">
    <property type="component" value="Unassembled WGS sequence"/>
</dbReference>
<comment type="caution">
    <text evidence="10">The sequence shown here is derived from an EMBL/GenBank/DDBJ whole genome shotgun (WGS) entry which is preliminary data.</text>
</comment>
<keyword evidence="5" id="KW-0611">Plant defense</keyword>
<name>A0AAD8GZB3_9APIA</name>
<dbReference type="GO" id="GO:0006952">
    <property type="term" value="P:defense response"/>
    <property type="evidence" value="ECO:0007669"/>
    <property type="project" value="UniProtKB-KW"/>
</dbReference>
<dbReference type="SUPFAM" id="SSF53474">
    <property type="entry name" value="alpha/beta-Hydrolases"/>
    <property type="match status" value="1"/>
</dbReference>
<reference evidence="10" key="2">
    <citation type="submission" date="2023-05" db="EMBL/GenBank/DDBJ databases">
        <authorList>
            <person name="Schelkunov M.I."/>
        </authorList>
    </citation>
    <scope>NUCLEOTIDE SEQUENCE</scope>
    <source>
        <strain evidence="10">Hsosn_3</strain>
        <tissue evidence="10">Leaf</tissue>
    </source>
</reference>
<feature type="domain" description="EDS1 EP" evidence="9">
    <location>
        <begin position="336"/>
        <end position="547"/>
    </location>
</feature>
<keyword evidence="4" id="KW-0378">Hydrolase</keyword>
<dbReference type="Pfam" id="PF18117">
    <property type="entry name" value="EDS1_EP"/>
    <property type="match status" value="1"/>
</dbReference>
<evidence type="ECO:0000313" key="10">
    <source>
        <dbReference type="EMBL" id="KAK1357428.1"/>
    </source>
</evidence>
<evidence type="ECO:0000256" key="6">
    <source>
        <dbReference type="ARBA" id="ARBA00023242"/>
    </source>
</evidence>
<evidence type="ECO:0000256" key="7">
    <source>
        <dbReference type="SAM" id="SignalP"/>
    </source>
</evidence>
<keyword evidence="11" id="KW-1185">Reference proteome</keyword>
<keyword evidence="7" id="KW-0732">Signal</keyword>
<comment type="subcellular location">
    <subcellularLocation>
        <location evidence="2">Cytoplasm</location>
    </subcellularLocation>
    <subcellularLocation>
        <location evidence="1">Nucleus</location>
    </subcellularLocation>
</comment>
<dbReference type="PANTHER" id="PTHR46898">
    <property type="entry name" value="SENESCENCE-ASSOCIATED CARBOXYLESTERASE 101"/>
    <property type="match status" value="1"/>
</dbReference>
<dbReference type="Pfam" id="PF01764">
    <property type="entry name" value="Lipase_3"/>
    <property type="match status" value="1"/>
</dbReference>
<organism evidence="10 11">
    <name type="scientific">Heracleum sosnowskyi</name>
    <dbReference type="NCBI Taxonomy" id="360622"/>
    <lineage>
        <taxon>Eukaryota</taxon>
        <taxon>Viridiplantae</taxon>
        <taxon>Streptophyta</taxon>
        <taxon>Embryophyta</taxon>
        <taxon>Tracheophyta</taxon>
        <taxon>Spermatophyta</taxon>
        <taxon>Magnoliopsida</taxon>
        <taxon>eudicotyledons</taxon>
        <taxon>Gunneridae</taxon>
        <taxon>Pentapetalae</taxon>
        <taxon>asterids</taxon>
        <taxon>campanulids</taxon>
        <taxon>Apiales</taxon>
        <taxon>Apiaceae</taxon>
        <taxon>Apioideae</taxon>
        <taxon>apioid superclade</taxon>
        <taxon>Tordylieae</taxon>
        <taxon>Tordyliinae</taxon>
        <taxon>Heracleum</taxon>
    </lineage>
</organism>
<evidence type="ECO:0000256" key="2">
    <source>
        <dbReference type="ARBA" id="ARBA00004496"/>
    </source>
</evidence>
<dbReference type="PANTHER" id="PTHR46898:SF3">
    <property type="entry name" value="FUNGAL LIPASE-LIKE DOMAIN-CONTAINING PROTEIN"/>
    <property type="match status" value="1"/>
</dbReference>
<dbReference type="GO" id="GO:0052689">
    <property type="term" value="F:carboxylic ester hydrolase activity"/>
    <property type="evidence" value="ECO:0007669"/>
    <property type="project" value="InterPro"/>
</dbReference>
<evidence type="ECO:0000256" key="4">
    <source>
        <dbReference type="ARBA" id="ARBA00022801"/>
    </source>
</evidence>
<dbReference type="InterPro" id="IPR044603">
    <property type="entry name" value="SAG101-like"/>
</dbReference>
<dbReference type="EMBL" id="JAUIZM010000011">
    <property type="protein sequence ID" value="KAK1357428.1"/>
    <property type="molecule type" value="Genomic_DNA"/>
</dbReference>
<keyword evidence="6" id="KW-0539">Nucleus</keyword>
<evidence type="ECO:0000259" key="8">
    <source>
        <dbReference type="Pfam" id="PF01764"/>
    </source>
</evidence>
<evidence type="ECO:0000313" key="11">
    <source>
        <dbReference type="Proteomes" id="UP001237642"/>
    </source>
</evidence>
<dbReference type="InterPro" id="IPR002921">
    <property type="entry name" value="Fungal_lipase-type"/>
</dbReference>
<accession>A0AAD8GZB3</accession>
<evidence type="ECO:0000256" key="1">
    <source>
        <dbReference type="ARBA" id="ARBA00004123"/>
    </source>
</evidence>
<dbReference type="Gene3D" id="3.40.50.1820">
    <property type="entry name" value="alpha/beta hydrolase"/>
    <property type="match status" value="1"/>
</dbReference>
<dbReference type="GO" id="GO:0005737">
    <property type="term" value="C:cytoplasm"/>
    <property type="evidence" value="ECO:0007669"/>
    <property type="project" value="UniProtKB-SubCell"/>
</dbReference>
<dbReference type="GO" id="GO:0005634">
    <property type="term" value="C:nucleus"/>
    <property type="evidence" value="ECO:0007669"/>
    <property type="project" value="UniProtKB-SubCell"/>
</dbReference>
<reference evidence="10" key="1">
    <citation type="submission" date="2023-02" db="EMBL/GenBank/DDBJ databases">
        <title>Genome of toxic invasive species Heracleum sosnowskyi carries increased number of genes despite the absence of recent whole-genome duplications.</title>
        <authorList>
            <person name="Schelkunov M."/>
            <person name="Shtratnikova V."/>
            <person name="Makarenko M."/>
            <person name="Klepikova A."/>
            <person name="Omelchenko D."/>
            <person name="Novikova G."/>
            <person name="Obukhova E."/>
            <person name="Bogdanov V."/>
            <person name="Penin A."/>
            <person name="Logacheva M."/>
        </authorList>
    </citation>
    <scope>NUCLEOTIDE SEQUENCE</scope>
    <source>
        <strain evidence="10">Hsosn_3</strain>
        <tissue evidence="10">Leaf</tissue>
    </source>
</reference>
<gene>
    <name evidence="10" type="ORF">POM88_050684</name>
</gene>
<dbReference type="InterPro" id="IPR041266">
    <property type="entry name" value="EDS1_EP"/>
</dbReference>
<sequence>MNRLSNGILHFANMAVCSGLLVSTYDVIPEVTNQTKNVCSAVAYKDEDSGSGPRIIGFVSCDGGGDRTCCNDTALVDSGYANFPMFVFLNTEVNRLVSIRKAAIELFASIFDQLSVLKDQIDINRPLIITGRSLGGSVASLFTLWLLDTIYLKTSKTPLCLTFGSPLLGDNALQKAISERPTWISCFLHVISNQDPVPRSLAKGHMPFGATLFISESGCACFEDPQSILELIEATSLGMLEQSHFIDYGSMLKKLKYNAIRQGNIEEADPCDISDPVQCGITLQLLAIGAIKPENSDTSPLIPKIRRNIERFQKGKKNNSDQTKKLNEVKVYMACMGWYKKQSKNQGGYYDCYKTAESKSKDEGQTKEDLVIYQKKLNQYWKKMVKDVDRMPKREGAISIRPRVLYAGTNYRRLVEPLDIAVYYRQGNKDYINKGRSQHYKLLEEWEKGSSKPAERHKVSSTTEDSCFWAHVEEALIACRNLTEENDSSTEDKESWNQSLLGFEACVMGLIRMHTLSPETFLEGSSFMKWWKDYKRLRGIGYKSDLTGFMNNEKVQNDLLVLDEYKVLS</sequence>
<protein>
    <submittedName>
        <fullName evidence="10">Senescence-associated carboxylesterase 101</fullName>
    </submittedName>
</protein>